<evidence type="ECO:0000313" key="2">
    <source>
        <dbReference type="EMBL" id="PLR44746.1"/>
    </source>
</evidence>
<dbReference type="Pfam" id="PF13539">
    <property type="entry name" value="Peptidase_M15_4"/>
    <property type="match status" value="1"/>
</dbReference>
<dbReference type="Proteomes" id="UP000234626">
    <property type="component" value="Unassembled WGS sequence"/>
</dbReference>
<protein>
    <submittedName>
        <fullName evidence="2">Peptidase M15</fullName>
    </submittedName>
</protein>
<dbReference type="CDD" id="cd14845">
    <property type="entry name" value="L-Ala-D-Glu_peptidase_like"/>
    <property type="match status" value="1"/>
</dbReference>
<sequence>MPVFSFSERSLRQLRDVHPDLTSLAHYALTLTPVDFGITEGRRTPERQQALLKQGQSRTLHSRHLTGHAIDIIAYPTPAGSWEFTYYRLIAEAFMQASEATGIPVEWGGNWEGLRDGPHFQLPWKHYPA</sequence>
<dbReference type="OrthoDB" id="8479979at2"/>
<dbReference type="AlphaFoldDB" id="A0A2N5EIK0"/>
<dbReference type="GO" id="GO:0008233">
    <property type="term" value="F:peptidase activity"/>
    <property type="evidence" value="ECO:0007669"/>
    <property type="project" value="InterPro"/>
</dbReference>
<name>A0A2N5EIK0_9GAMM</name>
<dbReference type="SUPFAM" id="SSF55166">
    <property type="entry name" value="Hedgehog/DD-peptidase"/>
    <property type="match status" value="1"/>
</dbReference>
<evidence type="ECO:0000313" key="3">
    <source>
        <dbReference type="Proteomes" id="UP000234626"/>
    </source>
</evidence>
<dbReference type="Gene3D" id="3.30.1380.10">
    <property type="match status" value="1"/>
</dbReference>
<proteinExistence type="predicted"/>
<reference evidence="2 3" key="1">
    <citation type="submission" date="2017-12" db="EMBL/GenBank/DDBJ databases">
        <title>Characterization of six clinical isolates of Enterochimera gen. nov., a novel genus of the Yersiniaciae family and the three species Enterochimera arupensis sp. nov., Enterochimera coloradensis sp. nov, and Enterochimera californica sp. nov.</title>
        <authorList>
            <person name="Rossi A."/>
            <person name="Fisher M."/>
        </authorList>
    </citation>
    <scope>NUCLEOTIDE SEQUENCE [LARGE SCALE GENOMIC DNA]</scope>
    <source>
        <strain evidence="2 3">2016Iso1</strain>
    </source>
</reference>
<keyword evidence="3" id="KW-1185">Reference proteome</keyword>
<dbReference type="EMBL" id="PJZK01000025">
    <property type="protein sequence ID" value="PLR44746.1"/>
    <property type="molecule type" value="Genomic_DNA"/>
</dbReference>
<accession>A0A2N5EIK0</accession>
<comment type="caution">
    <text evidence="2">The sequence shown here is derived from an EMBL/GenBank/DDBJ whole genome shotgun (WGS) entry which is preliminary data.</text>
</comment>
<dbReference type="RefSeq" id="WP_072926694.1">
    <property type="nucleotide sequence ID" value="NZ_CP119395.1"/>
</dbReference>
<evidence type="ECO:0000259" key="1">
    <source>
        <dbReference type="Pfam" id="PF13539"/>
    </source>
</evidence>
<feature type="domain" description="Peptidase M15C" evidence="1">
    <location>
        <begin position="57"/>
        <end position="122"/>
    </location>
</feature>
<dbReference type="InterPro" id="IPR039561">
    <property type="entry name" value="Peptidase_M15C"/>
</dbReference>
<dbReference type="InterPro" id="IPR009045">
    <property type="entry name" value="Zn_M74/Hedgehog-like"/>
</dbReference>
<gene>
    <name evidence="2" type="ORF">CYR34_18665</name>
</gene>
<organism evidence="2 3">
    <name type="scientific">Chimaeribacter arupi</name>
    <dbReference type="NCBI Taxonomy" id="2060066"/>
    <lineage>
        <taxon>Bacteria</taxon>
        <taxon>Pseudomonadati</taxon>
        <taxon>Pseudomonadota</taxon>
        <taxon>Gammaproteobacteria</taxon>
        <taxon>Enterobacterales</taxon>
        <taxon>Yersiniaceae</taxon>
        <taxon>Chimaeribacter</taxon>
    </lineage>
</organism>